<dbReference type="EMBL" id="SJPG01000001">
    <property type="protein sequence ID" value="TWT62239.1"/>
    <property type="molecule type" value="Genomic_DNA"/>
</dbReference>
<protein>
    <submittedName>
        <fullName evidence="2">Cyclic di-GMP phosphodiesterase response regulator RpfG</fullName>
        <ecNumber evidence="2">3.1.4.52</ecNumber>
    </submittedName>
</protein>
<dbReference type="Pfam" id="PF13487">
    <property type="entry name" value="HD_5"/>
    <property type="match status" value="1"/>
</dbReference>
<proteinExistence type="predicted"/>
<comment type="caution">
    <text evidence="2">The sequence shown here is derived from an EMBL/GenBank/DDBJ whole genome shotgun (WGS) entry which is preliminary data.</text>
</comment>
<dbReference type="Gene3D" id="1.10.3210.10">
    <property type="entry name" value="Hypothetical protein af1432"/>
    <property type="match status" value="1"/>
</dbReference>
<dbReference type="OrthoDB" id="9759601at2"/>
<dbReference type="GO" id="GO:0071111">
    <property type="term" value="F:cyclic-guanylate-specific phosphodiesterase activity"/>
    <property type="evidence" value="ECO:0007669"/>
    <property type="project" value="UniProtKB-EC"/>
</dbReference>
<dbReference type="PROSITE" id="PS51832">
    <property type="entry name" value="HD_GYP"/>
    <property type="match status" value="1"/>
</dbReference>
<dbReference type="RefSeq" id="WP_146504122.1">
    <property type="nucleotide sequence ID" value="NZ_SJPG01000001.1"/>
</dbReference>
<evidence type="ECO:0000259" key="1">
    <source>
        <dbReference type="PROSITE" id="PS51832"/>
    </source>
</evidence>
<keyword evidence="2" id="KW-0378">Hydrolase</keyword>
<name>A0A5C5XHQ4_9PLAN</name>
<evidence type="ECO:0000313" key="2">
    <source>
        <dbReference type="EMBL" id="TWT62239.1"/>
    </source>
</evidence>
<dbReference type="PANTHER" id="PTHR43155:SF2">
    <property type="entry name" value="CYCLIC DI-GMP PHOSPHODIESTERASE PA4108"/>
    <property type="match status" value="1"/>
</dbReference>
<dbReference type="PANTHER" id="PTHR43155">
    <property type="entry name" value="CYCLIC DI-GMP PHOSPHODIESTERASE PA4108-RELATED"/>
    <property type="match status" value="1"/>
</dbReference>
<organism evidence="2 3">
    <name type="scientific">Rubinisphaera italica</name>
    <dbReference type="NCBI Taxonomy" id="2527969"/>
    <lineage>
        <taxon>Bacteria</taxon>
        <taxon>Pseudomonadati</taxon>
        <taxon>Planctomycetota</taxon>
        <taxon>Planctomycetia</taxon>
        <taxon>Planctomycetales</taxon>
        <taxon>Planctomycetaceae</taxon>
        <taxon>Rubinisphaera</taxon>
    </lineage>
</organism>
<keyword evidence="3" id="KW-1185">Reference proteome</keyword>
<accession>A0A5C5XHQ4</accession>
<feature type="domain" description="HD-GYP" evidence="1">
    <location>
        <begin position="182"/>
        <end position="379"/>
    </location>
</feature>
<sequence length="462" mass="51204">MLAEDISGSTNSAPSVTQMRTASVDVDSLIVGRAIKSPLHDQHGVLLLSEGAIITEVFKQKLRDRDIKTIEVHTEDANIISTTHVVQNLTRAQGHSSHHEGIDSQLQKTIDDGLQFVTNEGPASRDSVRWHGKVGYEQSTREVIDTKGKEQCEVLDQLMHSSLSAESIDGFQLSRTVSASLSSLRDDFDCVNASALHLSEDASLARHCYRMSVLSMSIGIEMGLNEENVCRIGVAGLLHDWGMLKVPEHIRNPQRPLTYSEKLECQKHVMYSVDLLQKVQGLPTLVALVSYQVHEQMNGTGYPRGRRGSNIHLFARILNLAHHYVEMTTKLPYQDAIAPYDAMLKLFAGAKQGLFDPSVLRAMLRAQSLFPVGSLVMLSTGRMARVLRANGDHYTEPVVQVIQDEQGQTLLPDSEKSVIINMSEDNCYVTRALPILHGPEPIPAPHFLKNPNSLKKLQKQEA</sequence>
<dbReference type="InterPro" id="IPR037522">
    <property type="entry name" value="HD_GYP_dom"/>
</dbReference>
<dbReference type="AlphaFoldDB" id="A0A5C5XHQ4"/>
<dbReference type="InterPro" id="IPR003607">
    <property type="entry name" value="HD/PDEase_dom"/>
</dbReference>
<dbReference type="Proteomes" id="UP000316095">
    <property type="component" value="Unassembled WGS sequence"/>
</dbReference>
<evidence type="ECO:0000313" key="3">
    <source>
        <dbReference type="Proteomes" id="UP000316095"/>
    </source>
</evidence>
<gene>
    <name evidence="2" type="primary">rpfG_5</name>
    <name evidence="2" type="ORF">Pan54_29800</name>
</gene>
<dbReference type="CDD" id="cd00077">
    <property type="entry name" value="HDc"/>
    <property type="match status" value="1"/>
</dbReference>
<dbReference type="SUPFAM" id="SSF109604">
    <property type="entry name" value="HD-domain/PDEase-like"/>
    <property type="match status" value="1"/>
</dbReference>
<dbReference type="EC" id="3.1.4.52" evidence="2"/>
<reference evidence="2 3" key="1">
    <citation type="submission" date="2019-02" db="EMBL/GenBank/DDBJ databases">
        <title>Deep-cultivation of Planctomycetes and their phenomic and genomic characterization uncovers novel biology.</title>
        <authorList>
            <person name="Wiegand S."/>
            <person name="Jogler M."/>
            <person name="Boedeker C."/>
            <person name="Pinto D."/>
            <person name="Vollmers J."/>
            <person name="Rivas-Marin E."/>
            <person name="Kohn T."/>
            <person name="Peeters S.H."/>
            <person name="Heuer A."/>
            <person name="Rast P."/>
            <person name="Oberbeckmann S."/>
            <person name="Bunk B."/>
            <person name="Jeske O."/>
            <person name="Meyerdierks A."/>
            <person name="Storesund J.E."/>
            <person name="Kallscheuer N."/>
            <person name="Luecker S."/>
            <person name="Lage O.M."/>
            <person name="Pohl T."/>
            <person name="Merkel B.J."/>
            <person name="Hornburger P."/>
            <person name="Mueller R.-W."/>
            <person name="Bruemmer F."/>
            <person name="Labrenz M."/>
            <person name="Spormann A.M."/>
            <person name="Op Den Camp H."/>
            <person name="Overmann J."/>
            <person name="Amann R."/>
            <person name="Jetten M.S.M."/>
            <person name="Mascher T."/>
            <person name="Medema M.H."/>
            <person name="Devos D.P."/>
            <person name="Kaster A.-K."/>
            <person name="Ovreas L."/>
            <person name="Rohde M."/>
            <person name="Galperin M.Y."/>
            <person name="Jogler C."/>
        </authorList>
    </citation>
    <scope>NUCLEOTIDE SEQUENCE [LARGE SCALE GENOMIC DNA]</scope>
    <source>
        <strain evidence="2 3">Pan54</strain>
    </source>
</reference>